<evidence type="ECO:0000259" key="5">
    <source>
        <dbReference type="Pfam" id="PF00884"/>
    </source>
</evidence>
<sequence length="488" mass="54517">MRKLNFSLLFGCAILVSFNPKKRLTDLPPDPAKPNIVLIFMDDMGYGDPVCYGGGPYQTPNIDKLAHNGIRFTNFYSAQAVCTASRSALLTGCYPTRIGISGAINHTSKIALNLNEETIPELLKRAGYKTGMVGKWHLGHKEPYLPLQHGFDEYLGIPYSNDMWPVHYDGKPWTDTSSFRSTYPQLPLIEGNKPIEFIRTLEDQATLTRRFTERANQFIKANKKSPFFLYLAHPMVHVPIAASEQFRGKSKGGLFGDVMEEVDWSIGSIMQTLQENKLLENTLIIFTSDNGPWLTFGNHAGNTSGLREGKGTAWEGGVKVPCIMSWKGKLPEGIVSNQLTTTMDILPTLVKFCSAPSPSQKIDGINLSEMLLGRSKESGRKEFVYYYDKNNLKAIRNERFKLVFPANSQTYGPPAFPNLNGFPGKYGTDSVKLALYDLWTDPGEDRDVQQLYPEAVNELNQRADYYRRTLGDGLTQTPGLEVRPAGAM</sequence>
<keyword evidence="4" id="KW-0106">Calcium</keyword>
<organism evidence="6 7">
    <name type="scientific">Flavihumibacter fluminis</name>
    <dbReference type="NCBI Taxonomy" id="2909236"/>
    <lineage>
        <taxon>Bacteria</taxon>
        <taxon>Pseudomonadati</taxon>
        <taxon>Bacteroidota</taxon>
        <taxon>Chitinophagia</taxon>
        <taxon>Chitinophagales</taxon>
        <taxon>Chitinophagaceae</taxon>
        <taxon>Flavihumibacter</taxon>
    </lineage>
</organism>
<evidence type="ECO:0000256" key="2">
    <source>
        <dbReference type="ARBA" id="ARBA00022723"/>
    </source>
</evidence>
<dbReference type="Pfam" id="PF00884">
    <property type="entry name" value="Sulfatase"/>
    <property type="match status" value="1"/>
</dbReference>
<dbReference type="Gene3D" id="3.40.720.10">
    <property type="entry name" value="Alkaline Phosphatase, subunit A"/>
    <property type="match status" value="1"/>
</dbReference>
<reference evidence="6 7" key="1">
    <citation type="submission" date="2022-01" db="EMBL/GenBank/DDBJ databases">
        <title>Flavihumibacter sp. nov., isolated from sediment of a river.</title>
        <authorList>
            <person name="Liu H."/>
        </authorList>
    </citation>
    <scope>NUCLEOTIDE SEQUENCE [LARGE SCALE GENOMIC DNA]</scope>
    <source>
        <strain evidence="6 7">RY-1</strain>
    </source>
</reference>
<dbReference type="Pfam" id="PF14707">
    <property type="entry name" value="Sulfatase_C"/>
    <property type="match status" value="1"/>
</dbReference>
<keyword evidence="7" id="KW-1185">Reference proteome</keyword>
<name>A0ABS9BNR4_9BACT</name>
<keyword evidence="2" id="KW-0479">Metal-binding</keyword>
<dbReference type="PANTHER" id="PTHR42693">
    <property type="entry name" value="ARYLSULFATASE FAMILY MEMBER"/>
    <property type="match status" value="1"/>
</dbReference>
<gene>
    <name evidence="6" type="ORF">L0U88_18470</name>
</gene>
<dbReference type="PANTHER" id="PTHR42693:SF53">
    <property type="entry name" value="ENDO-4-O-SULFATASE"/>
    <property type="match status" value="1"/>
</dbReference>
<evidence type="ECO:0000313" key="6">
    <source>
        <dbReference type="EMBL" id="MCF1716633.1"/>
    </source>
</evidence>
<dbReference type="CDD" id="cd16026">
    <property type="entry name" value="GALNS_like"/>
    <property type="match status" value="1"/>
</dbReference>
<proteinExistence type="inferred from homology"/>
<dbReference type="InterPro" id="IPR050738">
    <property type="entry name" value="Sulfatase"/>
</dbReference>
<evidence type="ECO:0000256" key="1">
    <source>
        <dbReference type="ARBA" id="ARBA00008779"/>
    </source>
</evidence>
<dbReference type="PROSITE" id="PS00149">
    <property type="entry name" value="SULFATASE_2"/>
    <property type="match status" value="1"/>
</dbReference>
<dbReference type="Gene3D" id="3.30.1120.10">
    <property type="match status" value="1"/>
</dbReference>
<feature type="domain" description="Sulfatase N-terminal" evidence="5">
    <location>
        <begin position="34"/>
        <end position="351"/>
    </location>
</feature>
<dbReference type="EMBL" id="JAKEVY010000005">
    <property type="protein sequence ID" value="MCF1716633.1"/>
    <property type="molecule type" value="Genomic_DNA"/>
</dbReference>
<evidence type="ECO:0000313" key="7">
    <source>
        <dbReference type="Proteomes" id="UP001200145"/>
    </source>
</evidence>
<dbReference type="SUPFAM" id="SSF53649">
    <property type="entry name" value="Alkaline phosphatase-like"/>
    <property type="match status" value="1"/>
</dbReference>
<comment type="caution">
    <text evidence="6">The sequence shown here is derived from an EMBL/GenBank/DDBJ whole genome shotgun (WGS) entry which is preliminary data.</text>
</comment>
<dbReference type="InterPro" id="IPR000917">
    <property type="entry name" value="Sulfatase_N"/>
</dbReference>
<dbReference type="InterPro" id="IPR017850">
    <property type="entry name" value="Alkaline_phosphatase_core_sf"/>
</dbReference>
<dbReference type="RefSeq" id="WP_234867967.1">
    <property type="nucleotide sequence ID" value="NZ_JAKEVY010000005.1"/>
</dbReference>
<dbReference type="Proteomes" id="UP001200145">
    <property type="component" value="Unassembled WGS sequence"/>
</dbReference>
<protein>
    <submittedName>
        <fullName evidence="6">Sulfatase</fullName>
    </submittedName>
</protein>
<comment type="similarity">
    <text evidence="1">Belongs to the sulfatase family.</text>
</comment>
<evidence type="ECO:0000256" key="4">
    <source>
        <dbReference type="ARBA" id="ARBA00022837"/>
    </source>
</evidence>
<dbReference type="InterPro" id="IPR024607">
    <property type="entry name" value="Sulfatase_CS"/>
</dbReference>
<accession>A0ABS9BNR4</accession>
<keyword evidence="3" id="KW-0378">Hydrolase</keyword>
<evidence type="ECO:0000256" key="3">
    <source>
        <dbReference type="ARBA" id="ARBA00022801"/>
    </source>
</evidence>